<evidence type="ECO:0000256" key="1">
    <source>
        <dbReference type="SAM" id="Phobius"/>
    </source>
</evidence>
<dbReference type="AlphaFoldDB" id="A0A1V9XH95"/>
<keyword evidence="1" id="KW-0812">Transmembrane</keyword>
<reference evidence="2 3" key="1">
    <citation type="journal article" date="2017" name="Gigascience">
        <title>Draft genome of the honey bee ectoparasitic mite, Tropilaelaps mercedesae, is shaped by the parasitic life history.</title>
        <authorList>
            <person name="Dong X."/>
            <person name="Armstrong S.D."/>
            <person name="Xia D."/>
            <person name="Makepeace B.L."/>
            <person name="Darby A.C."/>
            <person name="Kadowaki T."/>
        </authorList>
    </citation>
    <scope>NUCLEOTIDE SEQUENCE [LARGE SCALE GENOMIC DNA]</scope>
    <source>
        <strain evidence="2">Wuxi-XJTLU</strain>
    </source>
</reference>
<name>A0A1V9XH95_9ACAR</name>
<organism evidence="2 3">
    <name type="scientific">Tropilaelaps mercedesae</name>
    <dbReference type="NCBI Taxonomy" id="418985"/>
    <lineage>
        <taxon>Eukaryota</taxon>
        <taxon>Metazoa</taxon>
        <taxon>Ecdysozoa</taxon>
        <taxon>Arthropoda</taxon>
        <taxon>Chelicerata</taxon>
        <taxon>Arachnida</taxon>
        <taxon>Acari</taxon>
        <taxon>Parasitiformes</taxon>
        <taxon>Mesostigmata</taxon>
        <taxon>Gamasina</taxon>
        <taxon>Dermanyssoidea</taxon>
        <taxon>Laelapidae</taxon>
        <taxon>Tropilaelaps</taxon>
    </lineage>
</organism>
<comment type="caution">
    <text evidence="2">The sequence shown here is derived from an EMBL/GenBank/DDBJ whole genome shotgun (WGS) entry which is preliminary data.</text>
</comment>
<keyword evidence="1" id="KW-1133">Transmembrane helix</keyword>
<protein>
    <submittedName>
        <fullName evidence="2">Uncharacterized protein</fullName>
    </submittedName>
</protein>
<dbReference type="Proteomes" id="UP000192247">
    <property type="component" value="Unassembled WGS sequence"/>
</dbReference>
<sequence length="63" mass="7452">MYTRSYIAALPPMPLALLHLVTCTLVLWWTTHMNLEYMMDLWSEAILQFLNAMYLPTFDNIPM</sequence>
<dbReference type="EMBL" id="MNPL01010894">
    <property type="protein sequence ID" value="OQR72869.1"/>
    <property type="molecule type" value="Genomic_DNA"/>
</dbReference>
<proteinExistence type="predicted"/>
<evidence type="ECO:0000313" key="2">
    <source>
        <dbReference type="EMBL" id="OQR72869.1"/>
    </source>
</evidence>
<keyword evidence="3" id="KW-1185">Reference proteome</keyword>
<accession>A0A1V9XH95</accession>
<feature type="transmembrane region" description="Helical" evidence="1">
    <location>
        <begin position="6"/>
        <end position="29"/>
    </location>
</feature>
<gene>
    <name evidence="2" type="ORF">BIW11_03696</name>
</gene>
<evidence type="ECO:0000313" key="3">
    <source>
        <dbReference type="Proteomes" id="UP000192247"/>
    </source>
</evidence>
<keyword evidence="1" id="KW-0472">Membrane</keyword>
<dbReference type="InParanoid" id="A0A1V9XH95"/>